<dbReference type="InterPro" id="IPR050490">
    <property type="entry name" value="Bact_solute-bd_prot1"/>
</dbReference>
<dbReference type="EMBL" id="FNGM01000006">
    <property type="protein sequence ID" value="SDL85557.1"/>
    <property type="molecule type" value="Genomic_DNA"/>
</dbReference>
<evidence type="ECO:0000256" key="2">
    <source>
        <dbReference type="ARBA" id="ARBA00022729"/>
    </source>
</evidence>
<keyword evidence="3 6" id="KW-0472">Membrane</keyword>
<proteinExistence type="predicted"/>
<evidence type="ECO:0000313" key="8">
    <source>
        <dbReference type="Proteomes" id="UP000182783"/>
    </source>
</evidence>
<keyword evidence="6" id="KW-0812">Transmembrane</keyword>
<dbReference type="Proteomes" id="UP000182783">
    <property type="component" value="Unassembled WGS sequence"/>
</dbReference>
<dbReference type="Gene3D" id="3.40.190.10">
    <property type="entry name" value="Periplasmic binding protein-like II"/>
    <property type="match status" value="1"/>
</dbReference>
<evidence type="ECO:0000256" key="6">
    <source>
        <dbReference type="SAM" id="Phobius"/>
    </source>
</evidence>
<feature type="transmembrane region" description="Helical" evidence="6">
    <location>
        <begin position="32"/>
        <end position="52"/>
    </location>
</feature>
<keyword evidence="2" id="KW-0732">Signal</keyword>
<keyword evidence="6" id="KW-1133">Transmembrane helix</keyword>
<evidence type="ECO:0000256" key="5">
    <source>
        <dbReference type="ARBA" id="ARBA00023288"/>
    </source>
</evidence>
<evidence type="ECO:0000313" key="7">
    <source>
        <dbReference type="EMBL" id="SDL85557.1"/>
    </source>
</evidence>
<dbReference type="PANTHER" id="PTHR43649:SF33">
    <property type="entry name" value="POLYGALACTURONAN_RHAMNOGALACTURONAN-BINDING PROTEIN YTCQ"/>
    <property type="match status" value="1"/>
</dbReference>
<evidence type="ECO:0000256" key="1">
    <source>
        <dbReference type="ARBA" id="ARBA00022475"/>
    </source>
</evidence>
<keyword evidence="1" id="KW-1003">Cell membrane</keyword>
<keyword evidence="5" id="KW-0449">Lipoprotein</keyword>
<sequence length="467" mass="52941">MGSRFKKARYTVLKISECCELKESFMKKSQRATCVYIFVVLGLLLSGCIPKPDDTVDQAKVKGKVVLTFWDENAGPSRTPILQELLRRFEQMNPDIQVKYEGMPAGINKAKYDLAVASGDLPDAGGINGEWIADYAAKGVLLPLDAYFADWPERGQIDPSFIDYNRSLTQDGKLYQIPSTYYLDVFWYRSDWFAAAGLPRPQTWEDIFRSVRVLANTRQGSFGYSLRGGEGSVAQLTSLMYAYSGITDSFRKDGSSTVNDPVHIEFLKRYLALYKAYTPASDIVSGYKEVVANFDSGRAAMIQHNLGSYQDHKKALGTGHFDGVLLPPSMNGIRTLFGNANGYGIMRTTRHPDEAWRLIRYLLSEESQIYWNSQVGQIPTNLKAWNDPYFLSHPVLREAIEAFRSPDTAFVRAPYELPDYPSLIRLIEPEFQQVLAGTMDVEHFLDFWAQLMENSRRQHLLSNEEQL</sequence>
<name>A0A1G9NHP6_9BACL</name>
<dbReference type="PANTHER" id="PTHR43649">
    <property type="entry name" value="ARABINOSE-BINDING PROTEIN-RELATED"/>
    <property type="match status" value="1"/>
</dbReference>
<dbReference type="Pfam" id="PF01547">
    <property type="entry name" value="SBP_bac_1"/>
    <property type="match status" value="1"/>
</dbReference>
<keyword evidence="4" id="KW-0564">Palmitate</keyword>
<reference evidence="7 8" key="1">
    <citation type="submission" date="2016-10" db="EMBL/GenBank/DDBJ databases">
        <authorList>
            <person name="de Groot N.N."/>
        </authorList>
    </citation>
    <scope>NUCLEOTIDE SEQUENCE [LARGE SCALE GENOMIC DNA]</scope>
    <source>
        <strain evidence="7 8">CGMCC 1.10239</strain>
    </source>
</reference>
<gene>
    <name evidence="7" type="ORF">SAMN05216191_106178</name>
</gene>
<dbReference type="InterPro" id="IPR006059">
    <property type="entry name" value="SBP"/>
</dbReference>
<dbReference type="CDD" id="cd13585">
    <property type="entry name" value="PBP2_TMBP_like"/>
    <property type="match status" value="1"/>
</dbReference>
<accession>A0A1G9NHP6</accession>
<evidence type="ECO:0000256" key="3">
    <source>
        <dbReference type="ARBA" id="ARBA00023136"/>
    </source>
</evidence>
<dbReference type="AlphaFoldDB" id="A0A1G9NHP6"/>
<dbReference type="SUPFAM" id="SSF53850">
    <property type="entry name" value="Periplasmic binding protein-like II"/>
    <property type="match status" value="1"/>
</dbReference>
<protein>
    <submittedName>
        <fullName evidence="7">Carbohydrate ABC transporter substrate-binding protein, CUT1 family</fullName>
    </submittedName>
</protein>
<organism evidence="7 8">
    <name type="scientific">Paenibacillus jilunlii</name>
    <dbReference type="NCBI Taxonomy" id="682956"/>
    <lineage>
        <taxon>Bacteria</taxon>
        <taxon>Bacillati</taxon>
        <taxon>Bacillota</taxon>
        <taxon>Bacilli</taxon>
        <taxon>Bacillales</taxon>
        <taxon>Paenibacillaceae</taxon>
        <taxon>Paenibacillus</taxon>
    </lineage>
</organism>
<evidence type="ECO:0000256" key="4">
    <source>
        <dbReference type="ARBA" id="ARBA00023139"/>
    </source>
</evidence>